<organism evidence="6 7">
    <name type="scientific">Melghirimyces thermohalophilus</name>
    <dbReference type="NCBI Taxonomy" id="1236220"/>
    <lineage>
        <taxon>Bacteria</taxon>
        <taxon>Bacillati</taxon>
        <taxon>Bacillota</taxon>
        <taxon>Bacilli</taxon>
        <taxon>Bacillales</taxon>
        <taxon>Thermoactinomycetaceae</taxon>
        <taxon>Melghirimyces</taxon>
    </lineage>
</organism>
<evidence type="ECO:0000313" key="6">
    <source>
        <dbReference type="EMBL" id="SDC17538.1"/>
    </source>
</evidence>
<dbReference type="Proteomes" id="UP000199387">
    <property type="component" value="Unassembled WGS sequence"/>
</dbReference>
<proteinExistence type="inferred from homology"/>
<evidence type="ECO:0000256" key="1">
    <source>
        <dbReference type="ARBA" id="ARBA00022723"/>
    </source>
</evidence>
<dbReference type="Pfam" id="PF08240">
    <property type="entry name" value="ADH_N"/>
    <property type="match status" value="1"/>
</dbReference>
<accession>A0A1G6JFR9</accession>
<dbReference type="InterPro" id="IPR036291">
    <property type="entry name" value="NAD(P)-bd_dom_sf"/>
</dbReference>
<comment type="similarity">
    <text evidence="4">Belongs to the zinc-containing alcohol dehydrogenase family.</text>
</comment>
<dbReference type="SUPFAM" id="SSF50129">
    <property type="entry name" value="GroES-like"/>
    <property type="match status" value="1"/>
</dbReference>
<dbReference type="InterPro" id="IPR013154">
    <property type="entry name" value="ADH-like_N"/>
</dbReference>
<feature type="domain" description="Enoyl reductase (ER)" evidence="5">
    <location>
        <begin position="11"/>
        <end position="337"/>
    </location>
</feature>
<dbReference type="InterPro" id="IPR011032">
    <property type="entry name" value="GroES-like_sf"/>
</dbReference>
<dbReference type="STRING" id="1236220.SAMN04488112_10422"/>
<dbReference type="InterPro" id="IPR013149">
    <property type="entry name" value="ADH-like_C"/>
</dbReference>
<sequence length="341" mass="37011">MMRAFQVTEPGTIQPIEKEMPAIQRADEVLIQVKRVGICGSDLHIIHGSNPMAVYPRVIGHEVAGVVEAVGSGVTEVCLGDRVVLEPICSCGECYACRIGRANVCEKLQVYGVHRDGGCQEYMVLPVRNLHRLTDHVDISEAALVEPFTIGAQANWRGGVQKGDVVFIIGAGPTGLCCLNIAKAKGAICIISDLSEERLAFARQWGADHTIHAASVDVCAEVLRLTQQMGANIVIDAVGSPTLVEDAVHVASVAGRVVTLGFSEQPSQLTQVDMTKKELTIAGSRLQTDQFPQVVQWFNDGTIQPGEMISHHFPMEEIQSAVRLIENEPNRVRKVLLHVNE</sequence>
<reference evidence="6 7" key="1">
    <citation type="submission" date="2016-10" db="EMBL/GenBank/DDBJ databases">
        <authorList>
            <person name="de Groot N.N."/>
        </authorList>
    </citation>
    <scope>NUCLEOTIDE SEQUENCE [LARGE SCALE GENOMIC DNA]</scope>
    <source>
        <strain evidence="6 7">DSM 45514</strain>
    </source>
</reference>
<dbReference type="InterPro" id="IPR002328">
    <property type="entry name" value="ADH_Zn_CS"/>
</dbReference>
<dbReference type="EMBL" id="FMZA01000004">
    <property type="protein sequence ID" value="SDC17538.1"/>
    <property type="molecule type" value="Genomic_DNA"/>
</dbReference>
<evidence type="ECO:0000256" key="2">
    <source>
        <dbReference type="ARBA" id="ARBA00022833"/>
    </source>
</evidence>
<gene>
    <name evidence="6" type="ORF">SAMN04488112_10422</name>
</gene>
<dbReference type="GO" id="GO:0008270">
    <property type="term" value="F:zinc ion binding"/>
    <property type="evidence" value="ECO:0007669"/>
    <property type="project" value="InterPro"/>
</dbReference>
<dbReference type="SUPFAM" id="SSF51735">
    <property type="entry name" value="NAD(P)-binding Rossmann-fold domains"/>
    <property type="match status" value="1"/>
</dbReference>
<dbReference type="PANTHER" id="PTHR43401:SF2">
    <property type="entry name" value="L-THREONINE 3-DEHYDROGENASE"/>
    <property type="match status" value="1"/>
</dbReference>
<name>A0A1G6JFR9_9BACL</name>
<comment type="cofactor">
    <cofactor evidence="4">
        <name>Zn(2+)</name>
        <dbReference type="ChEBI" id="CHEBI:29105"/>
    </cofactor>
</comment>
<dbReference type="Gene3D" id="3.90.180.10">
    <property type="entry name" value="Medium-chain alcohol dehydrogenases, catalytic domain"/>
    <property type="match status" value="1"/>
</dbReference>
<dbReference type="PANTHER" id="PTHR43401">
    <property type="entry name" value="L-THREONINE 3-DEHYDROGENASE"/>
    <property type="match status" value="1"/>
</dbReference>
<keyword evidence="2 4" id="KW-0862">Zinc</keyword>
<dbReference type="PROSITE" id="PS00059">
    <property type="entry name" value="ADH_ZINC"/>
    <property type="match status" value="1"/>
</dbReference>
<protein>
    <submittedName>
        <fullName evidence="6">L-gulonate 5-dehydrogenase</fullName>
    </submittedName>
</protein>
<keyword evidence="3" id="KW-0560">Oxidoreductase</keyword>
<evidence type="ECO:0000256" key="3">
    <source>
        <dbReference type="ARBA" id="ARBA00023002"/>
    </source>
</evidence>
<evidence type="ECO:0000256" key="4">
    <source>
        <dbReference type="RuleBase" id="RU361277"/>
    </source>
</evidence>
<keyword evidence="1 4" id="KW-0479">Metal-binding</keyword>
<evidence type="ECO:0000313" key="7">
    <source>
        <dbReference type="Proteomes" id="UP000199387"/>
    </source>
</evidence>
<dbReference type="GO" id="GO:0016491">
    <property type="term" value="F:oxidoreductase activity"/>
    <property type="evidence" value="ECO:0007669"/>
    <property type="project" value="UniProtKB-KW"/>
</dbReference>
<dbReference type="AlphaFoldDB" id="A0A1G6JFR9"/>
<dbReference type="Gene3D" id="3.40.50.720">
    <property type="entry name" value="NAD(P)-binding Rossmann-like Domain"/>
    <property type="match status" value="1"/>
</dbReference>
<dbReference type="InterPro" id="IPR020843">
    <property type="entry name" value="ER"/>
</dbReference>
<evidence type="ECO:0000259" key="5">
    <source>
        <dbReference type="SMART" id="SM00829"/>
    </source>
</evidence>
<dbReference type="SMART" id="SM00829">
    <property type="entry name" value="PKS_ER"/>
    <property type="match status" value="1"/>
</dbReference>
<dbReference type="InterPro" id="IPR050129">
    <property type="entry name" value="Zn_alcohol_dh"/>
</dbReference>
<keyword evidence="7" id="KW-1185">Reference proteome</keyword>
<dbReference type="CDD" id="cd08261">
    <property type="entry name" value="Zn_ADH7"/>
    <property type="match status" value="1"/>
</dbReference>
<dbReference type="Pfam" id="PF00107">
    <property type="entry name" value="ADH_zinc_N"/>
    <property type="match status" value="1"/>
</dbReference>